<dbReference type="PANTHER" id="PTHR43648:SF1">
    <property type="entry name" value="ELECTRON TRANSFER FLAVOPROTEIN BETA SUBUNIT LYSINE METHYLTRANSFERASE"/>
    <property type="match status" value="1"/>
</dbReference>
<dbReference type="Proteomes" id="UP000256424">
    <property type="component" value="Unassembled WGS sequence"/>
</dbReference>
<gene>
    <name evidence="3" type="ORF">CQA66_03640</name>
</gene>
<dbReference type="InterPro" id="IPR029063">
    <property type="entry name" value="SAM-dependent_MTases_sf"/>
</dbReference>
<keyword evidence="2 3" id="KW-0808">Transferase</keyword>
<evidence type="ECO:0000313" key="4">
    <source>
        <dbReference type="Proteomes" id="UP000256424"/>
    </source>
</evidence>
<keyword evidence="4" id="KW-1185">Reference proteome</keyword>
<organism evidence="3 4">
    <name type="scientific">Helicobacter aurati</name>
    <dbReference type="NCBI Taxonomy" id="137778"/>
    <lineage>
        <taxon>Bacteria</taxon>
        <taxon>Pseudomonadati</taxon>
        <taxon>Campylobacterota</taxon>
        <taxon>Epsilonproteobacteria</taxon>
        <taxon>Campylobacterales</taxon>
        <taxon>Helicobacteraceae</taxon>
        <taxon>Helicobacter</taxon>
    </lineage>
</organism>
<dbReference type="GO" id="GO:0008276">
    <property type="term" value="F:protein methyltransferase activity"/>
    <property type="evidence" value="ECO:0007669"/>
    <property type="project" value="TreeGrafter"/>
</dbReference>
<evidence type="ECO:0000313" key="3">
    <source>
        <dbReference type="EMBL" id="RDU72703.1"/>
    </source>
</evidence>
<comment type="caution">
    <text evidence="3">The sequence shown here is derived from an EMBL/GenBank/DDBJ whole genome shotgun (WGS) entry which is preliminary data.</text>
</comment>
<dbReference type="PANTHER" id="PTHR43648">
    <property type="entry name" value="ELECTRON TRANSFER FLAVOPROTEIN BETA SUBUNIT LYSINE METHYLTRANSFERASE"/>
    <property type="match status" value="1"/>
</dbReference>
<proteinExistence type="predicted"/>
<accession>A0A3D8J5G1</accession>
<dbReference type="EMBL" id="NXLW01000005">
    <property type="protein sequence ID" value="RDU72703.1"/>
    <property type="molecule type" value="Genomic_DNA"/>
</dbReference>
<dbReference type="GO" id="GO:0032259">
    <property type="term" value="P:methylation"/>
    <property type="evidence" value="ECO:0007669"/>
    <property type="project" value="UniProtKB-KW"/>
</dbReference>
<dbReference type="Pfam" id="PF06325">
    <property type="entry name" value="PrmA"/>
    <property type="match status" value="3"/>
</dbReference>
<dbReference type="AlphaFoldDB" id="A0A3D8J5G1"/>
<reference evidence="3 4" key="1">
    <citation type="submission" date="2018-04" db="EMBL/GenBank/DDBJ databases">
        <title>Novel Campyloabacter and Helicobacter Species and Strains.</title>
        <authorList>
            <person name="Mannion A.J."/>
            <person name="Shen Z."/>
            <person name="Fox J.G."/>
        </authorList>
    </citation>
    <scope>NUCLEOTIDE SEQUENCE [LARGE SCALE GENOMIC DNA]</scope>
    <source>
        <strain evidence="3 4">MIT 97-5075</strain>
    </source>
</reference>
<dbReference type="Gene3D" id="3.40.50.150">
    <property type="entry name" value="Vaccinia Virus protein VP39"/>
    <property type="match status" value="1"/>
</dbReference>
<evidence type="ECO:0000256" key="1">
    <source>
        <dbReference type="ARBA" id="ARBA00022603"/>
    </source>
</evidence>
<dbReference type="InterPro" id="IPR050078">
    <property type="entry name" value="Ribosomal_L11_MeTrfase_PrmA"/>
</dbReference>
<protein>
    <submittedName>
        <fullName evidence="3">Methyltransferase domain-containing protein</fullName>
    </submittedName>
</protein>
<keyword evidence="1 3" id="KW-0489">Methyltransferase</keyword>
<dbReference type="SUPFAM" id="SSF53335">
    <property type="entry name" value="S-adenosyl-L-methionine-dependent methyltransferases"/>
    <property type="match status" value="1"/>
</dbReference>
<sequence>MMKEKINILHPLAHKLSGEKLDNNPIRITESNIVWRSNKSLSEIEQIINEIRDSCSEVFKALDKQSMVESTIEFIPKKYNHTFYTTRLHIPNRVKNISNVDFKIALRLLIKHNNPFMNKNYRKKTIAKVSNLIIKAKTTKPITHSIKDMKFYTVSQIEAVRIHLFKVQNKDWIEEYKKSIQPIVCGKFYISPSWHKDKKPSKHSAQVANTTQEIKSNVQHTQSDELHTIILEPSLSFGSGHHASTKMCIMFLSQLDLKGKSLLDVGCGSGILSLVGAKLGAQIYACDTDYYACTQTKQNFHNNNVKYQMIWQGSLESIVHTNSNVACITTLDNNQNTAIQDLTIAQHAITDSTISESISIKPPLEYDYICANIVSSVIILLRRNLIACLKKGGILILSGILEDHEKRIMKEFDTLQLLEKQQIEEWIALKFIKK</sequence>
<evidence type="ECO:0000256" key="2">
    <source>
        <dbReference type="ARBA" id="ARBA00022679"/>
    </source>
</evidence>
<name>A0A3D8J5G1_9HELI</name>